<dbReference type="Proteomes" id="UP000294335">
    <property type="component" value="Unassembled WGS sequence"/>
</dbReference>
<organism evidence="1 2">
    <name type="scientific">Pseudomonas inefficax</name>
    <dbReference type="NCBI Taxonomy" id="2078786"/>
    <lineage>
        <taxon>Bacteria</taxon>
        <taxon>Pseudomonadati</taxon>
        <taxon>Pseudomonadota</taxon>
        <taxon>Gammaproteobacteria</taxon>
        <taxon>Pseudomonadales</taxon>
        <taxon>Pseudomonadaceae</taxon>
        <taxon>Pseudomonas</taxon>
    </lineage>
</organism>
<name>A0AAQ1PBH5_9PSED</name>
<evidence type="ECO:0000313" key="2">
    <source>
        <dbReference type="Proteomes" id="UP000294335"/>
    </source>
</evidence>
<dbReference type="AlphaFoldDB" id="A0AAQ1PBH5"/>
<dbReference type="EMBL" id="OPYN01000179">
    <property type="protein sequence ID" value="SPO62587.1"/>
    <property type="molecule type" value="Genomic_DNA"/>
</dbReference>
<comment type="caution">
    <text evidence="1">The sequence shown here is derived from an EMBL/GenBank/DDBJ whole genome shotgun (WGS) entry which is preliminary data.</text>
</comment>
<protein>
    <submittedName>
        <fullName evidence="1">Uncharacterized protein</fullName>
    </submittedName>
</protein>
<proteinExistence type="predicted"/>
<sequence length="89" mass="9606">MTTSVDARAGSAVGLNQASLLQDAAYCALGEFTLGVRNRDSPLFCRVSELVMTTFHINLVPAVGFNKLDNFTTAHSFFLGSRCVSYTPN</sequence>
<evidence type="ECO:0000313" key="1">
    <source>
        <dbReference type="EMBL" id="SPO62587.1"/>
    </source>
</evidence>
<keyword evidence="2" id="KW-1185">Reference proteome</keyword>
<gene>
    <name evidence="1" type="ORF">JV551A3_V1_1790022</name>
</gene>
<reference evidence="1 2" key="1">
    <citation type="submission" date="2018-02" db="EMBL/GenBank/DDBJ databases">
        <authorList>
            <person name="Dubost A."/>
        </authorList>
    </citation>
    <scope>NUCLEOTIDE SEQUENCE [LARGE SCALE GENOMIC DNA]</scope>
    <source>
        <strain evidence="2">JV551A3</strain>
    </source>
</reference>
<accession>A0AAQ1PBH5</accession>